<evidence type="ECO:0000256" key="6">
    <source>
        <dbReference type="SAM" id="Phobius"/>
    </source>
</evidence>
<keyword evidence="5 6" id="KW-0472">Membrane</keyword>
<dbReference type="NCBIfam" id="NF037997">
    <property type="entry name" value="Na_Pi_symport"/>
    <property type="match status" value="1"/>
</dbReference>
<evidence type="ECO:0000256" key="4">
    <source>
        <dbReference type="ARBA" id="ARBA00022989"/>
    </source>
</evidence>
<comment type="caution">
    <text evidence="7">The sequence shown here is derived from an EMBL/GenBank/DDBJ whole genome shotgun (WGS) entry which is preliminary data.</text>
</comment>
<dbReference type="PANTHER" id="PTHR10010">
    <property type="entry name" value="SOLUTE CARRIER FAMILY 34 SODIUM PHOSPHATE , MEMBER 2-RELATED"/>
    <property type="match status" value="1"/>
</dbReference>
<proteinExistence type="predicted"/>
<dbReference type="PANTHER" id="PTHR10010:SF46">
    <property type="entry name" value="SODIUM-DEPENDENT PHOSPHATE TRANSPORT PROTEIN 2B"/>
    <property type="match status" value="1"/>
</dbReference>
<dbReference type="GO" id="GO:0005886">
    <property type="term" value="C:plasma membrane"/>
    <property type="evidence" value="ECO:0007669"/>
    <property type="project" value="UniProtKB-SubCell"/>
</dbReference>
<evidence type="ECO:0000313" key="8">
    <source>
        <dbReference type="Proteomes" id="UP000476934"/>
    </source>
</evidence>
<evidence type="ECO:0000256" key="2">
    <source>
        <dbReference type="ARBA" id="ARBA00022475"/>
    </source>
</evidence>
<accession>A0A6M0P8V0</accession>
<dbReference type="Proteomes" id="UP000476934">
    <property type="component" value="Unassembled WGS sequence"/>
</dbReference>
<dbReference type="EMBL" id="JAAIWK010000008">
    <property type="protein sequence ID" value="NEY19708.1"/>
    <property type="molecule type" value="Genomic_DNA"/>
</dbReference>
<feature type="transmembrane region" description="Helical" evidence="6">
    <location>
        <begin position="128"/>
        <end position="146"/>
    </location>
</feature>
<dbReference type="Pfam" id="PF02690">
    <property type="entry name" value="Na_Pi_cotrans"/>
    <property type="match status" value="2"/>
</dbReference>
<dbReference type="AlphaFoldDB" id="A0A6M0P8V0"/>
<dbReference type="RefSeq" id="WP_163173567.1">
    <property type="nucleotide sequence ID" value="NZ_JAAIWK010000008.1"/>
</dbReference>
<dbReference type="NCBIfam" id="TIGR00704">
    <property type="entry name" value="NaPi_cotrn_rel"/>
    <property type="match status" value="1"/>
</dbReference>
<sequence>MLYFCLFICFIFIFLFGITRLRIGLLNLSEKKIELWLKRFTKTPLIGMVFGILMTALLQSSSAVMVITVGLVGARILSFPQTIGIILGTNIGTTFTLEFLSFHLSSLCIPFLLIGIIFHLFRDVRMKSISYIFLGLALIFAAMRGFEWLAIPLTQMNFVHFLFTLLHSHLFLALLFGIVLAASIQSSTVTIGMAMSFISAGVFPIETGIAIMLGANIGTCFTGLLASFGAGEEARLTAYTHIWLNVGGALVFYPFITLLAHGCKLLTALPEQQLAHASLLFNVGCSLLVLPFAEKFGKFIMILHGKKS</sequence>
<dbReference type="InterPro" id="IPR004633">
    <property type="entry name" value="NaPi_cotrn-rel/YqeW-like"/>
</dbReference>
<evidence type="ECO:0000256" key="5">
    <source>
        <dbReference type="ARBA" id="ARBA00023136"/>
    </source>
</evidence>
<feature type="transmembrane region" description="Helical" evidence="6">
    <location>
        <begin position="45"/>
        <end position="69"/>
    </location>
</feature>
<dbReference type="GO" id="GO:0044341">
    <property type="term" value="P:sodium-dependent phosphate transport"/>
    <property type="evidence" value="ECO:0007669"/>
    <property type="project" value="InterPro"/>
</dbReference>
<protein>
    <submittedName>
        <fullName evidence="7">Na/Pi cotransporter family protein</fullName>
    </submittedName>
</protein>
<dbReference type="InterPro" id="IPR003841">
    <property type="entry name" value="Na/Pi_transpt"/>
</dbReference>
<evidence type="ECO:0000313" key="7">
    <source>
        <dbReference type="EMBL" id="NEY19708.1"/>
    </source>
</evidence>
<gene>
    <name evidence="7" type="ORF">G4D61_06945</name>
</gene>
<reference evidence="7 8" key="1">
    <citation type="submission" date="2020-02" db="EMBL/GenBank/DDBJ databases">
        <authorList>
            <person name="Feng H."/>
        </authorList>
    </citation>
    <scope>NUCLEOTIDE SEQUENCE [LARGE SCALE GENOMIC DNA]</scope>
    <source>
        <strain evidence="7 8">Gsoil 114</strain>
    </source>
</reference>
<keyword evidence="2" id="KW-1003">Cell membrane</keyword>
<feature type="transmembrane region" description="Helical" evidence="6">
    <location>
        <begin position="76"/>
        <end position="96"/>
    </location>
</feature>
<comment type="subcellular location">
    <subcellularLocation>
        <location evidence="1">Cell membrane</location>
        <topology evidence="1">Multi-pass membrane protein</topology>
    </subcellularLocation>
</comment>
<name>A0A6M0P8V0_9BACI</name>
<feature type="transmembrane region" description="Helical" evidence="6">
    <location>
        <begin position="274"/>
        <end position="293"/>
    </location>
</feature>
<feature type="transmembrane region" description="Helical" evidence="6">
    <location>
        <begin position="242"/>
        <end position="262"/>
    </location>
</feature>
<dbReference type="GO" id="GO:0005436">
    <property type="term" value="F:sodium:phosphate symporter activity"/>
    <property type="evidence" value="ECO:0007669"/>
    <property type="project" value="InterPro"/>
</dbReference>
<keyword evidence="3 6" id="KW-0812">Transmembrane</keyword>
<keyword evidence="4 6" id="KW-1133">Transmembrane helix</keyword>
<organism evidence="7 8">
    <name type="scientific">Heyndrickxia ginsengihumi</name>
    <dbReference type="NCBI Taxonomy" id="363870"/>
    <lineage>
        <taxon>Bacteria</taxon>
        <taxon>Bacillati</taxon>
        <taxon>Bacillota</taxon>
        <taxon>Bacilli</taxon>
        <taxon>Bacillales</taxon>
        <taxon>Bacillaceae</taxon>
        <taxon>Heyndrickxia</taxon>
    </lineage>
</organism>
<evidence type="ECO:0000256" key="1">
    <source>
        <dbReference type="ARBA" id="ARBA00004651"/>
    </source>
</evidence>
<feature type="transmembrane region" description="Helical" evidence="6">
    <location>
        <begin position="158"/>
        <end position="181"/>
    </location>
</feature>
<keyword evidence="8" id="KW-1185">Reference proteome</keyword>
<feature type="transmembrane region" description="Helical" evidence="6">
    <location>
        <begin position="102"/>
        <end position="121"/>
    </location>
</feature>
<reference evidence="7 8" key="2">
    <citation type="submission" date="2020-03" db="EMBL/GenBank/DDBJ databases">
        <title>Bacillus aquiflavi sp. nov., isolated from yellow water of strong flavor Chinese baijiu in Yibin region of China.</title>
        <authorList>
            <person name="Xie J."/>
        </authorList>
    </citation>
    <scope>NUCLEOTIDE SEQUENCE [LARGE SCALE GENOMIC DNA]</scope>
    <source>
        <strain evidence="7 8">Gsoil 114</strain>
    </source>
</reference>
<evidence type="ECO:0000256" key="3">
    <source>
        <dbReference type="ARBA" id="ARBA00022692"/>
    </source>
</evidence>